<organism evidence="2 3">
    <name type="scientific">Araneus ventricosus</name>
    <name type="common">Orbweaver spider</name>
    <name type="synonym">Epeira ventricosa</name>
    <dbReference type="NCBI Taxonomy" id="182803"/>
    <lineage>
        <taxon>Eukaryota</taxon>
        <taxon>Metazoa</taxon>
        <taxon>Ecdysozoa</taxon>
        <taxon>Arthropoda</taxon>
        <taxon>Chelicerata</taxon>
        <taxon>Arachnida</taxon>
        <taxon>Araneae</taxon>
        <taxon>Araneomorphae</taxon>
        <taxon>Entelegynae</taxon>
        <taxon>Araneoidea</taxon>
        <taxon>Araneidae</taxon>
        <taxon>Araneus</taxon>
    </lineage>
</organism>
<feature type="compositionally biased region" description="Basic and acidic residues" evidence="1">
    <location>
        <begin position="41"/>
        <end position="50"/>
    </location>
</feature>
<accession>A0A4Y2IG98</accession>
<protein>
    <submittedName>
        <fullName evidence="2">Uncharacterized protein</fullName>
    </submittedName>
</protein>
<evidence type="ECO:0000256" key="1">
    <source>
        <dbReference type="SAM" id="MobiDB-lite"/>
    </source>
</evidence>
<dbReference type="AlphaFoldDB" id="A0A4Y2IG98"/>
<feature type="region of interest" description="Disordered" evidence="1">
    <location>
        <begin position="36"/>
        <end position="63"/>
    </location>
</feature>
<reference evidence="2 3" key="1">
    <citation type="journal article" date="2019" name="Sci. Rep.">
        <title>Orb-weaving spider Araneus ventricosus genome elucidates the spidroin gene catalogue.</title>
        <authorList>
            <person name="Kono N."/>
            <person name="Nakamura H."/>
            <person name="Ohtoshi R."/>
            <person name="Moran D.A.P."/>
            <person name="Shinohara A."/>
            <person name="Yoshida Y."/>
            <person name="Fujiwara M."/>
            <person name="Mori M."/>
            <person name="Tomita M."/>
            <person name="Arakawa K."/>
        </authorList>
    </citation>
    <scope>NUCLEOTIDE SEQUENCE [LARGE SCALE GENOMIC DNA]</scope>
</reference>
<evidence type="ECO:0000313" key="3">
    <source>
        <dbReference type="Proteomes" id="UP000499080"/>
    </source>
</evidence>
<dbReference type="Proteomes" id="UP000499080">
    <property type="component" value="Unassembled WGS sequence"/>
</dbReference>
<comment type="caution">
    <text evidence="2">The sequence shown here is derived from an EMBL/GenBank/DDBJ whole genome shotgun (WGS) entry which is preliminary data.</text>
</comment>
<feature type="region of interest" description="Disordered" evidence="1">
    <location>
        <begin position="83"/>
        <end position="114"/>
    </location>
</feature>
<gene>
    <name evidence="2" type="ORF">AVEN_48807_1</name>
</gene>
<dbReference type="EMBL" id="BGPR01002639">
    <property type="protein sequence ID" value="GBM76685.1"/>
    <property type="molecule type" value="Genomic_DNA"/>
</dbReference>
<evidence type="ECO:0000313" key="2">
    <source>
        <dbReference type="EMBL" id="GBM76685.1"/>
    </source>
</evidence>
<name>A0A4Y2IG98_ARAVE</name>
<proteinExistence type="predicted"/>
<sequence>MRESLGETTPAGLKLSTFTFSDAKRSLVTLTSRFEATNFEPRSDDKDDTRAGTPSPNFRTTPAGRRLTTTYDLTCSRPHTRQIFGGIGFEPGTLRPRNRDLYHRSPRPLAGERK</sequence>
<keyword evidence="3" id="KW-1185">Reference proteome</keyword>